<dbReference type="PRINTS" id="PR00344">
    <property type="entry name" value="BCTRLSENSOR"/>
</dbReference>
<sequence>MKSWRRTLAIGFIIAITSQLYWNVFVNNFRVSASVILLPVLIMTVGSQIHTMTICTVTSIIVFLFRIVIYYLQGMPSEMLVQLAMPGAFFYIVYGMMFKLQIRNKHIANLENVIAAAFFCDLCSNIFENFLAALLKNNAMPGPDIIQKLFMIAAVRTLFVALALIGEQQYRLLLTKADHESRYQRLFLMTTGLKTEIYLMHKNTEEIERVMSNAYKLYEQILEKDLPREMQQMGLEIARDVHEIKKDYIRIIQGIEEAIEEESNEETMSLQDLLRILESSTYRTMAEKKLDIRLMFDCRDNFMTQEHYQLMTILKNLVGNAVEAIESTKKSGMIWIREYKKDGNYVFEVADDGPGISEKHLPRIFNMGYSTKFDEKTGNIYRGVGLCGVKNAVEEQFEGSISVDSEEGRGTKFHIEIPIAKLEEIE</sequence>
<dbReference type="PANTHER" id="PTHR44936">
    <property type="entry name" value="SENSOR PROTEIN CREC"/>
    <property type="match status" value="1"/>
</dbReference>
<evidence type="ECO:0000256" key="7">
    <source>
        <dbReference type="SAM" id="Phobius"/>
    </source>
</evidence>
<dbReference type="SUPFAM" id="SSF55874">
    <property type="entry name" value="ATPase domain of HSP90 chaperone/DNA topoisomerase II/histidine kinase"/>
    <property type="match status" value="1"/>
</dbReference>
<keyword evidence="3" id="KW-0597">Phosphoprotein</keyword>
<keyword evidence="7" id="KW-1133">Transmembrane helix</keyword>
<dbReference type="InterPro" id="IPR004358">
    <property type="entry name" value="Sig_transdc_His_kin-like_C"/>
</dbReference>
<feature type="transmembrane region" description="Helical" evidence="7">
    <location>
        <begin position="110"/>
        <end position="133"/>
    </location>
</feature>
<evidence type="ECO:0000259" key="8">
    <source>
        <dbReference type="PROSITE" id="PS50109"/>
    </source>
</evidence>
<dbReference type="PROSITE" id="PS50109">
    <property type="entry name" value="HIS_KIN"/>
    <property type="match status" value="1"/>
</dbReference>
<dbReference type="InterPro" id="IPR005467">
    <property type="entry name" value="His_kinase_dom"/>
</dbReference>
<dbReference type="GO" id="GO:0000160">
    <property type="term" value="P:phosphorelay signal transduction system"/>
    <property type="evidence" value="ECO:0007669"/>
    <property type="project" value="UniProtKB-KW"/>
</dbReference>
<feature type="transmembrane region" description="Helical" evidence="7">
    <location>
        <begin position="145"/>
        <end position="166"/>
    </location>
</feature>
<evidence type="ECO:0000313" key="10">
    <source>
        <dbReference type="Proteomes" id="UP000241048"/>
    </source>
</evidence>
<evidence type="ECO:0000256" key="4">
    <source>
        <dbReference type="ARBA" id="ARBA00022679"/>
    </source>
</evidence>
<keyword evidence="5 9" id="KW-0418">Kinase</keyword>
<dbReference type="GeneID" id="79838950"/>
<organism evidence="9 10">
    <name type="scientific">Clostridium fessum</name>
    <dbReference type="NCBI Taxonomy" id="2126740"/>
    <lineage>
        <taxon>Bacteria</taxon>
        <taxon>Bacillati</taxon>
        <taxon>Bacillota</taxon>
        <taxon>Clostridia</taxon>
        <taxon>Eubacteriales</taxon>
        <taxon>Clostridiaceae</taxon>
        <taxon>Clostridium</taxon>
    </lineage>
</organism>
<dbReference type="GO" id="GO:0004673">
    <property type="term" value="F:protein histidine kinase activity"/>
    <property type="evidence" value="ECO:0007669"/>
    <property type="project" value="UniProtKB-EC"/>
</dbReference>
<evidence type="ECO:0000313" key="9">
    <source>
        <dbReference type="EMBL" id="PST37523.1"/>
    </source>
</evidence>
<proteinExistence type="predicted"/>
<dbReference type="Pfam" id="PF02518">
    <property type="entry name" value="HATPase_c"/>
    <property type="match status" value="1"/>
</dbReference>
<dbReference type="PANTHER" id="PTHR44936:SF9">
    <property type="entry name" value="SENSOR PROTEIN CREC"/>
    <property type="match status" value="1"/>
</dbReference>
<dbReference type="EC" id="2.7.13.3" evidence="2"/>
<dbReference type="RefSeq" id="WP_107000642.1">
    <property type="nucleotide sequence ID" value="NZ_DBFCCR010000030.1"/>
</dbReference>
<feature type="transmembrane region" description="Helical" evidence="7">
    <location>
        <begin position="54"/>
        <end position="73"/>
    </location>
</feature>
<feature type="transmembrane region" description="Helical" evidence="7">
    <location>
        <begin position="7"/>
        <end position="25"/>
    </location>
</feature>
<dbReference type="EMBL" id="PYLO01000002">
    <property type="protein sequence ID" value="PST37523.1"/>
    <property type="molecule type" value="Genomic_DNA"/>
</dbReference>
<evidence type="ECO:0000256" key="5">
    <source>
        <dbReference type="ARBA" id="ARBA00022777"/>
    </source>
</evidence>
<dbReference type="InterPro" id="IPR050980">
    <property type="entry name" value="2C_sensor_his_kinase"/>
</dbReference>
<protein>
    <recommendedName>
        <fullName evidence="2">histidine kinase</fullName>
        <ecNumber evidence="2">2.7.13.3</ecNumber>
    </recommendedName>
</protein>
<keyword evidence="4" id="KW-0808">Transferase</keyword>
<dbReference type="Proteomes" id="UP000241048">
    <property type="component" value="Unassembled WGS sequence"/>
</dbReference>
<comment type="caution">
    <text evidence="9">The sequence shown here is derived from an EMBL/GenBank/DDBJ whole genome shotgun (WGS) entry which is preliminary data.</text>
</comment>
<reference evidence="9 10" key="1">
    <citation type="submission" date="2018-03" db="EMBL/GenBank/DDBJ databases">
        <title>Lachnoclostridium SNUG30386 gen.nov., sp.nov., isolated from human faeces.</title>
        <authorList>
            <person name="Seo B."/>
            <person name="Jeon K."/>
            <person name="Ko G."/>
        </authorList>
    </citation>
    <scope>NUCLEOTIDE SEQUENCE [LARGE SCALE GENOMIC DNA]</scope>
    <source>
        <strain evidence="9 10">SNUG30386</strain>
    </source>
</reference>
<dbReference type="AlphaFoldDB" id="A0A2T3FQJ7"/>
<keyword evidence="10" id="KW-1185">Reference proteome</keyword>
<keyword evidence="6" id="KW-0902">Two-component regulatory system</keyword>
<name>A0A2T3FQJ7_9CLOT</name>
<dbReference type="InterPro" id="IPR003594">
    <property type="entry name" value="HATPase_dom"/>
</dbReference>
<dbReference type="Gene3D" id="3.30.565.10">
    <property type="entry name" value="Histidine kinase-like ATPase, C-terminal domain"/>
    <property type="match status" value="1"/>
</dbReference>
<evidence type="ECO:0000256" key="2">
    <source>
        <dbReference type="ARBA" id="ARBA00012438"/>
    </source>
</evidence>
<feature type="domain" description="Histidine kinase" evidence="8">
    <location>
        <begin position="198"/>
        <end position="421"/>
    </location>
</feature>
<dbReference type="SMART" id="SM00387">
    <property type="entry name" value="HATPase_c"/>
    <property type="match status" value="1"/>
</dbReference>
<evidence type="ECO:0000256" key="3">
    <source>
        <dbReference type="ARBA" id="ARBA00022553"/>
    </source>
</evidence>
<accession>A0A2T3FQJ7</accession>
<evidence type="ECO:0000256" key="6">
    <source>
        <dbReference type="ARBA" id="ARBA00023012"/>
    </source>
</evidence>
<keyword evidence="7" id="KW-0812">Transmembrane</keyword>
<feature type="transmembrane region" description="Helical" evidence="7">
    <location>
        <begin position="79"/>
        <end position="98"/>
    </location>
</feature>
<gene>
    <name evidence="9" type="ORF">C7U56_06370</name>
</gene>
<evidence type="ECO:0000256" key="1">
    <source>
        <dbReference type="ARBA" id="ARBA00000085"/>
    </source>
</evidence>
<comment type="catalytic activity">
    <reaction evidence="1">
        <text>ATP + protein L-histidine = ADP + protein N-phospho-L-histidine.</text>
        <dbReference type="EC" id="2.7.13.3"/>
    </reaction>
</comment>
<dbReference type="InterPro" id="IPR036890">
    <property type="entry name" value="HATPase_C_sf"/>
</dbReference>
<keyword evidence="7" id="KW-0472">Membrane</keyword>